<sequence length="108" mass="11452">MNSDRITGAARQFGGRLRNVAGQATNDVGLRAEGVIEEALGRGQNLVGQARDGARHLADDALDAGHDYYDRSVRALAQQTRAHPLAVVVAAGLTGAALAWLFSSSRRR</sequence>
<dbReference type="SUPFAM" id="SSF69047">
    <property type="entry name" value="Hypothetical protein YjbJ"/>
    <property type="match status" value="1"/>
</dbReference>
<keyword evidence="5" id="KW-1185">Reference proteome</keyword>
<dbReference type="Pfam" id="PF05532">
    <property type="entry name" value="CsbD"/>
    <property type="match status" value="1"/>
</dbReference>
<organism evidence="4 5">
    <name type="scientific">Ancylobacter radicis</name>
    <dbReference type="NCBI Taxonomy" id="2836179"/>
    <lineage>
        <taxon>Bacteria</taxon>
        <taxon>Pseudomonadati</taxon>
        <taxon>Pseudomonadota</taxon>
        <taxon>Alphaproteobacteria</taxon>
        <taxon>Hyphomicrobiales</taxon>
        <taxon>Xanthobacteraceae</taxon>
        <taxon>Ancylobacter</taxon>
    </lineage>
</organism>
<evidence type="ECO:0000256" key="2">
    <source>
        <dbReference type="SAM" id="Phobius"/>
    </source>
</evidence>
<gene>
    <name evidence="4" type="ORF">KIP89_10965</name>
</gene>
<evidence type="ECO:0000313" key="5">
    <source>
        <dbReference type="Proteomes" id="UP001166585"/>
    </source>
</evidence>
<feature type="domain" description="CsbD-like" evidence="3">
    <location>
        <begin position="4"/>
        <end position="55"/>
    </location>
</feature>
<evidence type="ECO:0000313" key="4">
    <source>
        <dbReference type="EMBL" id="MBS9477630.1"/>
    </source>
</evidence>
<protein>
    <submittedName>
        <fullName evidence="4">CsbD family protein</fullName>
    </submittedName>
</protein>
<dbReference type="Gene3D" id="1.10.1470.10">
    <property type="entry name" value="YjbJ"/>
    <property type="match status" value="1"/>
</dbReference>
<keyword evidence="2" id="KW-0812">Transmembrane</keyword>
<comment type="caution">
    <text evidence="4">The sequence shown here is derived from an EMBL/GenBank/DDBJ whole genome shotgun (WGS) entry which is preliminary data.</text>
</comment>
<name>A0ABS5R7J2_9HYPH</name>
<dbReference type="EMBL" id="JAHCQH010000015">
    <property type="protein sequence ID" value="MBS9477630.1"/>
    <property type="molecule type" value="Genomic_DNA"/>
</dbReference>
<evidence type="ECO:0000256" key="1">
    <source>
        <dbReference type="ARBA" id="ARBA00009129"/>
    </source>
</evidence>
<comment type="similarity">
    <text evidence="1">Belongs to the UPF0337 (CsbD) family.</text>
</comment>
<reference evidence="4" key="1">
    <citation type="submission" date="2021-05" db="EMBL/GenBank/DDBJ databases">
        <authorList>
            <person name="Sun Q."/>
            <person name="Inoue M."/>
        </authorList>
    </citation>
    <scope>NUCLEOTIDE SEQUENCE</scope>
    <source>
        <strain evidence="4">VKM B-3255</strain>
    </source>
</reference>
<evidence type="ECO:0000259" key="3">
    <source>
        <dbReference type="Pfam" id="PF05532"/>
    </source>
</evidence>
<keyword evidence="2" id="KW-0472">Membrane</keyword>
<keyword evidence="2" id="KW-1133">Transmembrane helix</keyword>
<proteinExistence type="inferred from homology"/>
<dbReference type="InterPro" id="IPR008462">
    <property type="entry name" value="CsbD"/>
</dbReference>
<accession>A0ABS5R7J2</accession>
<feature type="transmembrane region" description="Helical" evidence="2">
    <location>
        <begin position="82"/>
        <end position="102"/>
    </location>
</feature>
<dbReference type="RefSeq" id="WP_213755369.1">
    <property type="nucleotide sequence ID" value="NZ_JAHCQH010000015.1"/>
</dbReference>
<dbReference type="Proteomes" id="UP001166585">
    <property type="component" value="Unassembled WGS sequence"/>
</dbReference>
<dbReference type="InterPro" id="IPR036629">
    <property type="entry name" value="YjbJ_sf"/>
</dbReference>